<dbReference type="RefSeq" id="WP_203898854.1">
    <property type="nucleotide sequence ID" value="NZ_BOPF01000007.1"/>
</dbReference>
<sequence>MTAPSTATVEVPVRGPVVRGGPLSWGQLAIWKAIVALAPHDHLVNIPRVLVVPESRQCDVSAVVAAIAELVTRHESLRTVVVAHGETVRQEVRADGRLPLTVRRSTPGNVADDAAALVRELAATSFDHASELPLRGGLVVVDGRVRRVCLVFDHCATDAQGAEVVLRELRHLLTRGVLATPPGDQPLDLVRQQSTVDAGRSARAVAHWLAGFARVPPVQLAAGEPADPPFARVHLASGAAERALDVLAGRLGVTGSTIALAAAARLFARCAGRPVVALNVFVGNRVGDGHRTAVCPMNQLGLFVVEPGAGPFADTVRASWRAALSAYQHAYYDQAALDRELAAFERDTGIETAPLYGFNDMRPARPARRGKAPPPVGAPDGVLYRCPPPGSVNWRFILELRDVERGVEFMLRVDTRYLSAAAAERFLVDLEALLVREAARVSP</sequence>
<organism evidence="2 3">
    <name type="scientific">Virgisporangium aliadipatigenens</name>
    <dbReference type="NCBI Taxonomy" id="741659"/>
    <lineage>
        <taxon>Bacteria</taxon>
        <taxon>Bacillati</taxon>
        <taxon>Actinomycetota</taxon>
        <taxon>Actinomycetes</taxon>
        <taxon>Micromonosporales</taxon>
        <taxon>Micromonosporaceae</taxon>
        <taxon>Virgisporangium</taxon>
    </lineage>
</organism>
<feature type="domain" description="Condensation" evidence="1">
    <location>
        <begin position="38"/>
        <end position="342"/>
    </location>
</feature>
<evidence type="ECO:0000259" key="1">
    <source>
        <dbReference type="Pfam" id="PF00668"/>
    </source>
</evidence>
<dbReference type="GO" id="GO:0043041">
    <property type="term" value="P:amino acid activation for nonribosomal peptide biosynthetic process"/>
    <property type="evidence" value="ECO:0007669"/>
    <property type="project" value="TreeGrafter"/>
</dbReference>
<dbReference type="Pfam" id="PF00668">
    <property type="entry name" value="Condensation"/>
    <property type="match status" value="1"/>
</dbReference>
<evidence type="ECO:0000313" key="3">
    <source>
        <dbReference type="Proteomes" id="UP000619260"/>
    </source>
</evidence>
<reference evidence="2" key="1">
    <citation type="submission" date="2021-01" db="EMBL/GenBank/DDBJ databases">
        <title>Whole genome shotgun sequence of Virgisporangium aliadipatigenens NBRC 105644.</title>
        <authorList>
            <person name="Komaki H."/>
            <person name="Tamura T."/>
        </authorList>
    </citation>
    <scope>NUCLEOTIDE SEQUENCE</scope>
    <source>
        <strain evidence="2">NBRC 105644</strain>
    </source>
</reference>
<dbReference type="PANTHER" id="PTHR45527:SF1">
    <property type="entry name" value="FATTY ACID SYNTHASE"/>
    <property type="match status" value="1"/>
</dbReference>
<name>A0A8J3YJQ8_9ACTN</name>
<dbReference type="SUPFAM" id="SSF52777">
    <property type="entry name" value="CoA-dependent acyltransferases"/>
    <property type="match status" value="2"/>
</dbReference>
<dbReference type="GO" id="GO:0009239">
    <property type="term" value="P:enterobactin biosynthetic process"/>
    <property type="evidence" value="ECO:0007669"/>
    <property type="project" value="TreeGrafter"/>
</dbReference>
<dbReference type="InterPro" id="IPR023213">
    <property type="entry name" value="CAT-like_dom_sf"/>
</dbReference>
<accession>A0A8J3YJQ8</accession>
<dbReference type="GO" id="GO:0009366">
    <property type="term" value="C:enterobactin synthetase complex"/>
    <property type="evidence" value="ECO:0007669"/>
    <property type="project" value="TreeGrafter"/>
</dbReference>
<keyword evidence="3" id="KW-1185">Reference proteome</keyword>
<dbReference type="EMBL" id="BOPF01000007">
    <property type="protein sequence ID" value="GIJ45290.1"/>
    <property type="molecule type" value="Genomic_DNA"/>
</dbReference>
<gene>
    <name evidence="2" type="ORF">Val02_21760</name>
</gene>
<proteinExistence type="predicted"/>
<dbReference type="GO" id="GO:0031177">
    <property type="term" value="F:phosphopantetheine binding"/>
    <property type="evidence" value="ECO:0007669"/>
    <property type="project" value="TreeGrafter"/>
</dbReference>
<dbReference type="InterPro" id="IPR001242">
    <property type="entry name" value="Condensation_dom"/>
</dbReference>
<dbReference type="GO" id="GO:0047527">
    <property type="term" value="F:2,3-dihydroxybenzoate-serine ligase activity"/>
    <property type="evidence" value="ECO:0007669"/>
    <property type="project" value="TreeGrafter"/>
</dbReference>
<dbReference type="GO" id="GO:0005829">
    <property type="term" value="C:cytosol"/>
    <property type="evidence" value="ECO:0007669"/>
    <property type="project" value="TreeGrafter"/>
</dbReference>
<evidence type="ECO:0000313" key="2">
    <source>
        <dbReference type="EMBL" id="GIJ45290.1"/>
    </source>
</evidence>
<protein>
    <recommendedName>
        <fullName evidence="1">Condensation domain-containing protein</fullName>
    </recommendedName>
</protein>
<dbReference type="PANTHER" id="PTHR45527">
    <property type="entry name" value="NONRIBOSOMAL PEPTIDE SYNTHETASE"/>
    <property type="match status" value="1"/>
</dbReference>
<dbReference type="Proteomes" id="UP000619260">
    <property type="component" value="Unassembled WGS sequence"/>
</dbReference>
<dbReference type="GO" id="GO:0008610">
    <property type="term" value="P:lipid biosynthetic process"/>
    <property type="evidence" value="ECO:0007669"/>
    <property type="project" value="UniProtKB-ARBA"/>
</dbReference>
<dbReference type="AlphaFoldDB" id="A0A8J3YJQ8"/>
<dbReference type="Gene3D" id="3.30.559.10">
    <property type="entry name" value="Chloramphenicol acetyltransferase-like domain"/>
    <property type="match status" value="1"/>
</dbReference>
<comment type="caution">
    <text evidence="2">The sequence shown here is derived from an EMBL/GenBank/DDBJ whole genome shotgun (WGS) entry which is preliminary data.</text>
</comment>
<dbReference type="Gene3D" id="3.30.559.30">
    <property type="entry name" value="Nonribosomal peptide synthetase, condensation domain"/>
    <property type="match status" value="1"/>
</dbReference>